<proteinExistence type="predicted"/>
<dbReference type="PANTHER" id="PTHR33233:SF17">
    <property type="entry name" value="DUF4283 DOMAIN-CONTAINING PROTEIN"/>
    <property type="match status" value="1"/>
</dbReference>
<keyword evidence="2" id="KW-1185">Reference proteome</keyword>
<gene>
    <name evidence="1" type="ORF">Cgig2_013586</name>
</gene>
<protein>
    <recommendedName>
        <fullName evidence="3">CCHC-type domain-containing protein</fullName>
    </recommendedName>
</protein>
<name>A0A9Q1KBM3_9CARY</name>
<evidence type="ECO:0000313" key="1">
    <source>
        <dbReference type="EMBL" id="KAJ8439959.1"/>
    </source>
</evidence>
<accession>A0A9Q1KBM3</accession>
<dbReference type="EMBL" id="JAKOGI010000204">
    <property type="protein sequence ID" value="KAJ8439959.1"/>
    <property type="molecule type" value="Genomic_DNA"/>
</dbReference>
<dbReference type="AlphaFoldDB" id="A0A9Q1KBM3"/>
<reference evidence="1" key="1">
    <citation type="submission" date="2022-04" db="EMBL/GenBank/DDBJ databases">
        <title>Carnegiea gigantea Genome sequencing and assembly v2.</title>
        <authorList>
            <person name="Copetti D."/>
            <person name="Sanderson M.J."/>
            <person name="Burquez A."/>
            <person name="Wojciechowski M.F."/>
        </authorList>
    </citation>
    <scope>NUCLEOTIDE SEQUENCE</scope>
    <source>
        <strain evidence="1">SGP5-SGP5p</strain>
        <tissue evidence="1">Aerial part</tissue>
    </source>
</reference>
<organism evidence="1 2">
    <name type="scientific">Carnegiea gigantea</name>
    <dbReference type="NCBI Taxonomy" id="171969"/>
    <lineage>
        <taxon>Eukaryota</taxon>
        <taxon>Viridiplantae</taxon>
        <taxon>Streptophyta</taxon>
        <taxon>Embryophyta</taxon>
        <taxon>Tracheophyta</taxon>
        <taxon>Spermatophyta</taxon>
        <taxon>Magnoliopsida</taxon>
        <taxon>eudicotyledons</taxon>
        <taxon>Gunneridae</taxon>
        <taxon>Pentapetalae</taxon>
        <taxon>Caryophyllales</taxon>
        <taxon>Cactineae</taxon>
        <taxon>Cactaceae</taxon>
        <taxon>Cactoideae</taxon>
        <taxon>Echinocereeae</taxon>
        <taxon>Carnegiea</taxon>
    </lineage>
</organism>
<evidence type="ECO:0008006" key="3">
    <source>
        <dbReference type="Google" id="ProtNLM"/>
    </source>
</evidence>
<evidence type="ECO:0000313" key="2">
    <source>
        <dbReference type="Proteomes" id="UP001153076"/>
    </source>
</evidence>
<dbReference type="OrthoDB" id="425619at2759"/>
<comment type="caution">
    <text evidence="1">The sequence shown here is derived from an EMBL/GenBank/DDBJ whole genome shotgun (WGS) entry which is preliminary data.</text>
</comment>
<dbReference type="Proteomes" id="UP001153076">
    <property type="component" value="Unassembled WGS sequence"/>
</dbReference>
<sequence>MQVDEQTVDDYHQVEQEEPMIVEPMIETEAGQKVSSYASLVDQNEGSSLKYEPPMSINGVNCAKLQEKDVVEEIRYWNSAVLCYVLGEATIRKGFYIVRFHEIVDTDSVQLPELNIKYRGIDSLRKIGSLVGLPIKTDKKTRERSMLSYARLLVEMDLKGAFPKNVDFVNKKGLVRYEWKLVKCSHCGLFGHEVNECRKKNYVRQEWRMLSRQPKEQHVTKQTPTKE</sequence>
<dbReference type="PANTHER" id="PTHR33233">
    <property type="entry name" value="ENDONUCLEASE/EXONUCLEASE/PHOSPHATASE"/>
    <property type="match status" value="1"/>
</dbReference>